<evidence type="ECO:0000256" key="1">
    <source>
        <dbReference type="SAM" id="MobiDB-lite"/>
    </source>
</evidence>
<gene>
    <name evidence="3" type="ORF">HW932_07265</name>
</gene>
<dbReference type="EMBL" id="JABZEO010000004">
    <property type="protein sequence ID" value="NVZ09059.1"/>
    <property type="molecule type" value="Genomic_DNA"/>
</dbReference>
<keyword evidence="2" id="KW-0732">Signal</keyword>
<organism evidence="3 4">
    <name type="scientific">Allochromatium humboldtianum</name>
    <dbReference type="NCBI Taxonomy" id="504901"/>
    <lineage>
        <taxon>Bacteria</taxon>
        <taxon>Pseudomonadati</taxon>
        <taxon>Pseudomonadota</taxon>
        <taxon>Gammaproteobacteria</taxon>
        <taxon>Chromatiales</taxon>
        <taxon>Chromatiaceae</taxon>
        <taxon>Allochromatium</taxon>
    </lineage>
</organism>
<evidence type="ECO:0000313" key="4">
    <source>
        <dbReference type="Proteomes" id="UP000592294"/>
    </source>
</evidence>
<feature type="compositionally biased region" description="Low complexity" evidence="1">
    <location>
        <begin position="194"/>
        <end position="216"/>
    </location>
</feature>
<feature type="chain" id="PRO_5032612538" description="Lipoprotein" evidence="2">
    <location>
        <begin position="34"/>
        <end position="384"/>
    </location>
</feature>
<protein>
    <recommendedName>
        <fullName evidence="5">Lipoprotein</fullName>
    </recommendedName>
</protein>
<accession>A0A850R357</accession>
<comment type="caution">
    <text evidence="3">The sequence shown here is derived from an EMBL/GenBank/DDBJ whole genome shotgun (WGS) entry which is preliminary data.</text>
</comment>
<dbReference type="AlphaFoldDB" id="A0A850R357"/>
<sequence>MRLEVNPRLKAIACCIAMSSLLLSACASNPRVAEESMQSNGPAPIDTTYLPRLMLPGATTAEVRSLALGAARSRGWTVKNVDLTDERLVVERPADASVLALAAPGMAAVPGSMLEVTTLLKNYGGGIEVATLAQVVTPAYAGRPAERIDYTDQFRDPLMQSLDSLRERWIRDRERLARATPPAEGWRDAWEDSGTPPAGQPAPVAAGSTQAAQVTPAPVPAAPTYTPPPSAPPRTDTSVAPRAASTPPSQIESGIPRPTYTRRPTTPEPRYTPPGAAPVVDASSNLNRLPPREPAPVSGTSGVARDNMMSLPRTEPAPMTTAAGPRMIWSANAEQYARQRGCQVAGSGSQLIESRQDGEVYKVPCQGSDSFLIRCQDGLCQGLL</sequence>
<dbReference type="PROSITE" id="PS51257">
    <property type="entry name" value="PROKAR_LIPOPROTEIN"/>
    <property type="match status" value="1"/>
</dbReference>
<feature type="signal peptide" evidence="2">
    <location>
        <begin position="1"/>
        <end position="33"/>
    </location>
</feature>
<keyword evidence="4" id="KW-1185">Reference proteome</keyword>
<reference evidence="3 4" key="1">
    <citation type="submission" date="2020-06" db="EMBL/GenBank/DDBJ databases">
        <title>Whole-genome sequence of Allochromatium humboldtianum DSM 21881, type strain.</title>
        <authorList>
            <person name="Kyndt J.A."/>
            <person name="Meyer T.E."/>
        </authorList>
    </citation>
    <scope>NUCLEOTIDE SEQUENCE [LARGE SCALE GENOMIC DNA]</scope>
    <source>
        <strain evidence="3 4">DSM 21881</strain>
    </source>
</reference>
<feature type="region of interest" description="Disordered" evidence="1">
    <location>
        <begin position="178"/>
        <end position="321"/>
    </location>
</feature>
<feature type="compositionally biased region" description="Pro residues" evidence="1">
    <location>
        <begin position="266"/>
        <end position="276"/>
    </location>
</feature>
<feature type="compositionally biased region" description="Pro residues" evidence="1">
    <location>
        <begin position="217"/>
        <end position="232"/>
    </location>
</feature>
<dbReference type="RefSeq" id="WP_176975832.1">
    <property type="nucleotide sequence ID" value="NZ_JABZEO010000004.1"/>
</dbReference>
<proteinExistence type="predicted"/>
<evidence type="ECO:0000256" key="2">
    <source>
        <dbReference type="SAM" id="SignalP"/>
    </source>
</evidence>
<name>A0A850R357_9GAMM</name>
<evidence type="ECO:0000313" key="3">
    <source>
        <dbReference type="EMBL" id="NVZ09059.1"/>
    </source>
</evidence>
<evidence type="ECO:0008006" key="5">
    <source>
        <dbReference type="Google" id="ProtNLM"/>
    </source>
</evidence>
<dbReference type="Proteomes" id="UP000592294">
    <property type="component" value="Unassembled WGS sequence"/>
</dbReference>